<dbReference type="EMBL" id="JADCNM010000007">
    <property type="protein sequence ID" value="KAG0474253.1"/>
    <property type="molecule type" value="Genomic_DNA"/>
</dbReference>
<accession>A0A835QMF2</accession>
<evidence type="ECO:0000256" key="1">
    <source>
        <dbReference type="SAM" id="MobiDB-lite"/>
    </source>
</evidence>
<protein>
    <submittedName>
        <fullName evidence="2">Uncharacterized protein</fullName>
    </submittedName>
</protein>
<feature type="compositionally biased region" description="Basic and acidic residues" evidence="1">
    <location>
        <begin position="41"/>
        <end position="50"/>
    </location>
</feature>
<name>A0A835QMF2_VANPL</name>
<evidence type="ECO:0000313" key="3">
    <source>
        <dbReference type="Proteomes" id="UP000639772"/>
    </source>
</evidence>
<dbReference type="OrthoDB" id="4726at2759"/>
<feature type="non-terminal residue" evidence="2">
    <location>
        <position position="1"/>
    </location>
</feature>
<feature type="compositionally biased region" description="Acidic residues" evidence="1">
    <location>
        <begin position="16"/>
        <end position="27"/>
    </location>
</feature>
<sequence>MAAMDEHEVYGGEIPDVGDMEGDEDMTAVDGDGNADADGNSSKEESLEDMKKRLKEIEEEANALREMQARVEKEMGVIQASLRIRNCWFSAVILRRDWDKAGLSMGIRKRFVWWVKLGFNASNVRLNYNTFMACKIEITL</sequence>
<evidence type="ECO:0000313" key="2">
    <source>
        <dbReference type="EMBL" id="KAG0474253.1"/>
    </source>
</evidence>
<feature type="compositionally biased region" description="Low complexity" evidence="1">
    <location>
        <begin position="30"/>
        <end position="40"/>
    </location>
</feature>
<gene>
    <name evidence="2" type="ORF">HPP92_013939</name>
</gene>
<proteinExistence type="predicted"/>
<organism evidence="2 3">
    <name type="scientific">Vanilla planifolia</name>
    <name type="common">Vanilla</name>
    <dbReference type="NCBI Taxonomy" id="51239"/>
    <lineage>
        <taxon>Eukaryota</taxon>
        <taxon>Viridiplantae</taxon>
        <taxon>Streptophyta</taxon>
        <taxon>Embryophyta</taxon>
        <taxon>Tracheophyta</taxon>
        <taxon>Spermatophyta</taxon>
        <taxon>Magnoliopsida</taxon>
        <taxon>Liliopsida</taxon>
        <taxon>Asparagales</taxon>
        <taxon>Orchidaceae</taxon>
        <taxon>Vanilloideae</taxon>
        <taxon>Vanilleae</taxon>
        <taxon>Vanilla</taxon>
    </lineage>
</organism>
<comment type="caution">
    <text evidence="2">The sequence shown here is derived from an EMBL/GenBank/DDBJ whole genome shotgun (WGS) entry which is preliminary data.</text>
</comment>
<dbReference type="Proteomes" id="UP000639772">
    <property type="component" value="Chromosome 7"/>
</dbReference>
<feature type="compositionally biased region" description="Basic and acidic residues" evidence="1">
    <location>
        <begin position="1"/>
        <end position="10"/>
    </location>
</feature>
<reference evidence="2 3" key="1">
    <citation type="journal article" date="2020" name="Nat. Food">
        <title>A phased Vanilla planifolia genome enables genetic improvement of flavour and production.</title>
        <authorList>
            <person name="Hasing T."/>
            <person name="Tang H."/>
            <person name="Brym M."/>
            <person name="Khazi F."/>
            <person name="Huang T."/>
            <person name="Chambers A.H."/>
        </authorList>
    </citation>
    <scope>NUCLEOTIDE SEQUENCE [LARGE SCALE GENOMIC DNA]</scope>
    <source>
        <tissue evidence="2">Leaf</tissue>
    </source>
</reference>
<feature type="region of interest" description="Disordered" evidence="1">
    <location>
        <begin position="1"/>
        <end position="50"/>
    </location>
</feature>
<dbReference type="AlphaFoldDB" id="A0A835QMF2"/>